<evidence type="ECO:0000313" key="2">
    <source>
        <dbReference type="Proteomes" id="UP000663193"/>
    </source>
</evidence>
<evidence type="ECO:0000313" key="1">
    <source>
        <dbReference type="EMBL" id="QRD05831.1"/>
    </source>
</evidence>
<sequence length="332" mass="35977">SPWELVLFFHDAHSGLYWLLYHVAQRWLHSEPSLVASVFVRPRASQHCNPRTMVTWQIGFQPPTLPFHPLPSYPTPSLPFTGASAALPDDHASRCLKCPSRSGPRACFRKALRSRTPGAPQIEALGTASCGHPRIVEYATQALGTTPSRGTACRGAASSSTSSFNRQHASFRGCARGCVQRAAPCHHRSARSAPYSLSCFGWSQSVRGGGELFPSLPSAPLPSSLGIYHHARGRRLAPRPGEPPEVDCASTTCAANSRQPSPAHLHQRADSAQTLRVSSRLFASGKRSCCLPCNSSHADHGVCIRPTRSSLPFFRAPLRLQDPYLAPAALCY</sequence>
<proteinExistence type="predicted"/>
<reference evidence="2" key="1">
    <citation type="journal article" date="2021" name="BMC Genomics">
        <title>Chromosome-level genome assembly and manually-curated proteome of model necrotroph Parastagonospora nodorum Sn15 reveals a genome-wide trove of candidate effector homologs, and redundancy of virulence-related functions within an accessory chromosome.</title>
        <authorList>
            <person name="Bertazzoni S."/>
            <person name="Jones D.A.B."/>
            <person name="Phan H.T."/>
            <person name="Tan K.-C."/>
            <person name="Hane J.K."/>
        </authorList>
    </citation>
    <scope>NUCLEOTIDE SEQUENCE [LARGE SCALE GENOMIC DNA]</scope>
    <source>
        <strain evidence="2">SN15 / ATCC MYA-4574 / FGSC 10173)</strain>
    </source>
</reference>
<accession>A0A7U2I9Q2</accession>
<dbReference type="AlphaFoldDB" id="A0A7U2I9Q2"/>
<organism evidence="1 2">
    <name type="scientific">Phaeosphaeria nodorum (strain SN15 / ATCC MYA-4574 / FGSC 10173)</name>
    <name type="common">Glume blotch fungus</name>
    <name type="synonym">Parastagonospora nodorum</name>
    <dbReference type="NCBI Taxonomy" id="321614"/>
    <lineage>
        <taxon>Eukaryota</taxon>
        <taxon>Fungi</taxon>
        <taxon>Dikarya</taxon>
        <taxon>Ascomycota</taxon>
        <taxon>Pezizomycotina</taxon>
        <taxon>Dothideomycetes</taxon>
        <taxon>Pleosporomycetidae</taxon>
        <taxon>Pleosporales</taxon>
        <taxon>Pleosporineae</taxon>
        <taxon>Phaeosphaeriaceae</taxon>
        <taxon>Parastagonospora</taxon>
    </lineage>
</organism>
<dbReference type="EMBL" id="CP069041">
    <property type="protein sequence ID" value="QRD05831.1"/>
    <property type="molecule type" value="Genomic_DNA"/>
</dbReference>
<dbReference type="Proteomes" id="UP000663193">
    <property type="component" value="Chromosome 19"/>
</dbReference>
<keyword evidence="2" id="KW-1185">Reference proteome</keyword>
<protein>
    <submittedName>
        <fullName evidence="1">Uncharacterized protein</fullName>
    </submittedName>
</protein>
<name>A0A7U2I9Q2_PHANO</name>
<gene>
    <name evidence="1" type="ORF">JI435_132640</name>
</gene>
<feature type="non-terminal residue" evidence="1">
    <location>
        <position position="1"/>
    </location>
</feature>
<dbReference type="VEuPathDB" id="FungiDB:JI435_132640"/>